<protein>
    <recommendedName>
        <fullName evidence="4 12">Cysteine--tRNA ligase</fullName>
        <ecNumber evidence="4 12">6.1.1.16</ecNumber>
    </recommendedName>
</protein>
<keyword evidence="15" id="KW-1185">Reference proteome</keyword>
<evidence type="ECO:0000313" key="14">
    <source>
        <dbReference type="EMBL" id="TWW09044.1"/>
    </source>
</evidence>
<dbReference type="Proteomes" id="UP000321083">
    <property type="component" value="Unassembled WGS sequence"/>
</dbReference>
<gene>
    <name evidence="14" type="ORF">E3A20_18280</name>
</gene>
<dbReference type="GO" id="GO:0004817">
    <property type="term" value="F:cysteine-tRNA ligase activity"/>
    <property type="evidence" value="ECO:0007669"/>
    <property type="project" value="UniProtKB-UniRule"/>
</dbReference>
<reference evidence="14 15" key="2">
    <citation type="submission" date="2019-08" db="EMBL/GenBank/DDBJ databases">
        <authorList>
            <person name="Henke P."/>
        </authorList>
    </citation>
    <scope>NUCLEOTIDE SEQUENCE [LARGE SCALE GENOMIC DNA]</scope>
    <source>
        <strain evidence="14">Phe10_nw2017</strain>
    </source>
</reference>
<evidence type="ECO:0000256" key="7">
    <source>
        <dbReference type="ARBA" id="ARBA00022741"/>
    </source>
</evidence>
<evidence type="ECO:0000256" key="11">
    <source>
        <dbReference type="ARBA" id="ARBA00023146"/>
    </source>
</evidence>
<dbReference type="SUPFAM" id="SSF52374">
    <property type="entry name" value="Nucleotidylyl transferase"/>
    <property type="match status" value="1"/>
</dbReference>
<keyword evidence="11" id="KW-0030">Aminoacyl-tRNA synthetase</keyword>
<name>A0A5C6M7F9_9PLAN</name>
<dbReference type="PANTHER" id="PTHR10890">
    <property type="entry name" value="CYSTEINYL-TRNA SYNTHETASE"/>
    <property type="match status" value="1"/>
</dbReference>
<dbReference type="GO" id="GO:0005524">
    <property type="term" value="F:ATP binding"/>
    <property type="evidence" value="ECO:0007669"/>
    <property type="project" value="UniProtKB-KW"/>
</dbReference>
<keyword evidence="8" id="KW-0862">Zinc</keyword>
<evidence type="ECO:0000256" key="4">
    <source>
        <dbReference type="ARBA" id="ARBA00012832"/>
    </source>
</evidence>
<evidence type="ECO:0000259" key="13">
    <source>
        <dbReference type="Pfam" id="PF01406"/>
    </source>
</evidence>
<dbReference type="NCBIfam" id="TIGR00435">
    <property type="entry name" value="cysS"/>
    <property type="match status" value="1"/>
</dbReference>
<dbReference type="EC" id="6.1.1.16" evidence="4 12"/>
<evidence type="ECO:0000256" key="8">
    <source>
        <dbReference type="ARBA" id="ARBA00022833"/>
    </source>
</evidence>
<dbReference type="AlphaFoldDB" id="A0A5C6M7F9"/>
<dbReference type="PRINTS" id="PR00983">
    <property type="entry name" value="TRNASYNTHCYS"/>
</dbReference>
<evidence type="ECO:0000256" key="10">
    <source>
        <dbReference type="ARBA" id="ARBA00022917"/>
    </source>
</evidence>
<keyword evidence="10" id="KW-0648">Protein biosynthesis</keyword>
<comment type="subunit">
    <text evidence="3">Monomer.</text>
</comment>
<dbReference type="Gene3D" id="3.40.50.620">
    <property type="entry name" value="HUPs"/>
    <property type="match status" value="1"/>
</dbReference>
<keyword evidence="5" id="KW-0436">Ligase</keyword>
<organism evidence="14 15">
    <name type="scientific">Planctomyces bekefii</name>
    <dbReference type="NCBI Taxonomy" id="1653850"/>
    <lineage>
        <taxon>Bacteria</taxon>
        <taxon>Pseudomonadati</taxon>
        <taxon>Planctomycetota</taxon>
        <taxon>Planctomycetia</taxon>
        <taxon>Planctomycetales</taxon>
        <taxon>Planctomycetaceae</taxon>
        <taxon>Planctomyces</taxon>
    </lineage>
</organism>
<evidence type="ECO:0000256" key="2">
    <source>
        <dbReference type="ARBA" id="ARBA00005594"/>
    </source>
</evidence>
<dbReference type="InterPro" id="IPR015803">
    <property type="entry name" value="Cys-tRNA-ligase"/>
</dbReference>
<dbReference type="GO" id="GO:0006423">
    <property type="term" value="P:cysteinyl-tRNA aminoacylation"/>
    <property type="evidence" value="ECO:0007669"/>
    <property type="project" value="UniProtKB-UniRule"/>
</dbReference>
<reference evidence="14 15" key="1">
    <citation type="submission" date="2019-08" db="EMBL/GenBank/DDBJ databases">
        <title>100 year-old enigma solved: identification of Planctomyces bekefii, the type genus and species of the phylum Planctomycetes.</title>
        <authorList>
            <person name="Svetlana D.N."/>
            <person name="Overmann J."/>
        </authorList>
    </citation>
    <scope>NUCLEOTIDE SEQUENCE [LARGE SCALE GENOMIC DNA]</scope>
    <source>
        <strain evidence="14">Phe10_nw2017</strain>
    </source>
</reference>
<dbReference type="InterPro" id="IPR014729">
    <property type="entry name" value="Rossmann-like_a/b/a_fold"/>
</dbReference>
<keyword evidence="6" id="KW-0479">Metal-binding</keyword>
<keyword evidence="9" id="KW-0067">ATP-binding</keyword>
<accession>A0A5C6M7F9</accession>
<evidence type="ECO:0000256" key="5">
    <source>
        <dbReference type="ARBA" id="ARBA00022598"/>
    </source>
</evidence>
<feature type="domain" description="tRNA synthetases class I catalytic" evidence="13">
    <location>
        <begin position="14"/>
        <end position="309"/>
    </location>
</feature>
<proteinExistence type="inferred from homology"/>
<comment type="cofactor">
    <cofactor evidence="1">
        <name>Zn(2+)</name>
        <dbReference type="ChEBI" id="CHEBI:29105"/>
    </cofactor>
</comment>
<sequence>MKFYNNLTRELEEFKPINPDRVFVYSCGPTVYDVSHIGHARSCLVWDILYRYLKFKKFNIKWIRNITNIDDKIVARAKQLGISADKLSRIYTFEFWQDLARLNISWPDYEPRATDYLNQMFEFIQDLLDQGSAYAIDGDVYFRVTKHKNYGQLKGLTLDQLQEGLSRIDSNSKKESQLDFALWKNFPNEPEFSFSSPWGSGRPGWHLECSTMIKSILEENGAGETLDIHAGGDDLIHPHHENECAQSETLSGKPLAKYWMHNGMVMVNGSKMSKSEGNFFTIRELLDIYNPNTIRYFCLGTHYKKTSAFNH</sequence>
<evidence type="ECO:0000256" key="6">
    <source>
        <dbReference type="ARBA" id="ARBA00022723"/>
    </source>
</evidence>
<dbReference type="EMBL" id="SRHE01000408">
    <property type="protein sequence ID" value="TWW09044.1"/>
    <property type="molecule type" value="Genomic_DNA"/>
</dbReference>
<evidence type="ECO:0000256" key="12">
    <source>
        <dbReference type="NCBIfam" id="TIGR00435"/>
    </source>
</evidence>
<comment type="caution">
    <text evidence="14">The sequence shown here is derived from an EMBL/GenBank/DDBJ whole genome shotgun (WGS) entry which is preliminary data.</text>
</comment>
<evidence type="ECO:0000256" key="9">
    <source>
        <dbReference type="ARBA" id="ARBA00022840"/>
    </source>
</evidence>
<dbReference type="InterPro" id="IPR024909">
    <property type="entry name" value="Cys-tRNA/MSH_ligase"/>
</dbReference>
<dbReference type="InterPro" id="IPR032678">
    <property type="entry name" value="tRNA-synt_1_cat_dom"/>
</dbReference>
<evidence type="ECO:0000256" key="1">
    <source>
        <dbReference type="ARBA" id="ARBA00001947"/>
    </source>
</evidence>
<dbReference type="GO" id="GO:0005829">
    <property type="term" value="C:cytosol"/>
    <property type="evidence" value="ECO:0007669"/>
    <property type="project" value="TreeGrafter"/>
</dbReference>
<dbReference type="PANTHER" id="PTHR10890:SF3">
    <property type="entry name" value="CYSTEINE--TRNA LIGASE, CYTOPLASMIC"/>
    <property type="match status" value="1"/>
</dbReference>
<dbReference type="GO" id="GO:0046872">
    <property type="term" value="F:metal ion binding"/>
    <property type="evidence" value="ECO:0007669"/>
    <property type="project" value="UniProtKB-KW"/>
</dbReference>
<comment type="similarity">
    <text evidence="2">Belongs to the class-I aminoacyl-tRNA synthetase family.</text>
</comment>
<keyword evidence="7" id="KW-0547">Nucleotide-binding</keyword>
<dbReference type="Pfam" id="PF01406">
    <property type="entry name" value="tRNA-synt_1e"/>
    <property type="match status" value="1"/>
</dbReference>
<evidence type="ECO:0000256" key="3">
    <source>
        <dbReference type="ARBA" id="ARBA00011245"/>
    </source>
</evidence>
<evidence type="ECO:0000313" key="15">
    <source>
        <dbReference type="Proteomes" id="UP000321083"/>
    </source>
</evidence>
<dbReference type="CDD" id="cd00672">
    <property type="entry name" value="CysRS_core"/>
    <property type="match status" value="1"/>
</dbReference>